<organism evidence="2 3">
    <name type="scientific">Rosa chinensis</name>
    <name type="common">China rose</name>
    <dbReference type="NCBI Taxonomy" id="74649"/>
    <lineage>
        <taxon>Eukaryota</taxon>
        <taxon>Viridiplantae</taxon>
        <taxon>Streptophyta</taxon>
        <taxon>Embryophyta</taxon>
        <taxon>Tracheophyta</taxon>
        <taxon>Spermatophyta</taxon>
        <taxon>Magnoliopsida</taxon>
        <taxon>eudicotyledons</taxon>
        <taxon>Gunneridae</taxon>
        <taxon>Pentapetalae</taxon>
        <taxon>rosids</taxon>
        <taxon>fabids</taxon>
        <taxon>Rosales</taxon>
        <taxon>Rosaceae</taxon>
        <taxon>Rosoideae</taxon>
        <taxon>Rosoideae incertae sedis</taxon>
        <taxon>Rosa</taxon>
    </lineage>
</organism>
<dbReference type="Gramene" id="PRQ48656">
    <property type="protein sequence ID" value="PRQ48656"/>
    <property type="gene ID" value="RchiOBHm_Chr2g0113201"/>
</dbReference>
<name>A0A2P6RQD7_ROSCH</name>
<keyword evidence="3" id="KW-1185">Reference proteome</keyword>
<gene>
    <name evidence="2" type="ORF">RchiOBHm_Chr2g0113201</name>
</gene>
<feature type="transmembrane region" description="Helical" evidence="1">
    <location>
        <begin position="112"/>
        <end position="129"/>
    </location>
</feature>
<sequence>MDKKEREKPKKASDYLSLLKDSFTCGICNWLIRGRILLDRLDLDDPIEKKDKASLSEQLKSMPKISVDCVVSNHDCICHRVGCWQCMPLDVLKSRSVQELVDLKYQFFCRRLACLFLSFVNILNLFFTFSGNHAKVSETADIFGRSLHFLFNRAYTSNGDWTIYNSLLTRQVQGTALAVEQAELLYYATFMRIIPVMLLIEKET</sequence>
<dbReference type="Proteomes" id="UP000238479">
    <property type="component" value="Chromosome 2"/>
</dbReference>
<reference evidence="2 3" key="1">
    <citation type="journal article" date="2018" name="Nat. Genet.">
        <title>The Rosa genome provides new insights in the design of modern roses.</title>
        <authorList>
            <person name="Bendahmane M."/>
        </authorList>
    </citation>
    <scope>NUCLEOTIDE SEQUENCE [LARGE SCALE GENOMIC DNA]</scope>
    <source>
        <strain evidence="3">cv. Old Blush</strain>
    </source>
</reference>
<protein>
    <submittedName>
        <fullName evidence="2">Uncharacterized protein</fullName>
    </submittedName>
</protein>
<accession>A0A2P6RQD7</accession>
<evidence type="ECO:0000313" key="2">
    <source>
        <dbReference type="EMBL" id="PRQ48656.1"/>
    </source>
</evidence>
<dbReference type="STRING" id="74649.A0A2P6RQD7"/>
<evidence type="ECO:0000256" key="1">
    <source>
        <dbReference type="SAM" id="Phobius"/>
    </source>
</evidence>
<proteinExistence type="predicted"/>
<keyword evidence="1" id="KW-1133">Transmembrane helix</keyword>
<dbReference type="EMBL" id="PDCK01000040">
    <property type="protein sequence ID" value="PRQ48656.1"/>
    <property type="molecule type" value="Genomic_DNA"/>
</dbReference>
<evidence type="ECO:0000313" key="3">
    <source>
        <dbReference type="Proteomes" id="UP000238479"/>
    </source>
</evidence>
<keyword evidence="1" id="KW-0812">Transmembrane</keyword>
<dbReference type="AlphaFoldDB" id="A0A2P6RQD7"/>
<comment type="caution">
    <text evidence="2">The sequence shown here is derived from an EMBL/GenBank/DDBJ whole genome shotgun (WGS) entry which is preliminary data.</text>
</comment>
<keyword evidence="1" id="KW-0472">Membrane</keyword>